<feature type="compositionally biased region" description="Low complexity" evidence="5">
    <location>
        <begin position="459"/>
        <end position="474"/>
    </location>
</feature>
<dbReference type="InterPro" id="IPR036028">
    <property type="entry name" value="SH3-like_dom_sf"/>
</dbReference>
<feature type="compositionally biased region" description="Low complexity" evidence="5">
    <location>
        <begin position="287"/>
        <end position="300"/>
    </location>
</feature>
<dbReference type="CDD" id="cd00063">
    <property type="entry name" value="FN3"/>
    <property type="match status" value="2"/>
</dbReference>
<dbReference type="CDD" id="cd12012">
    <property type="entry name" value="SH3_RIM-BP_2"/>
    <property type="match status" value="1"/>
</dbReference>
<feature type="region of interest" description="Disordered" evidence="5">
    <location>
        <begin position="1085"/>
        <end position="1274"/>
    </location>
</feature>
<dbReference type="SMART" id="SM00326">
    <property type="entry name" value="SH3"/>
    <property type="match status" value="3"/>
</dbReference>
<feature type="domain" description="SH3" evidence="6">
    <location>
        <begin position="1278"/>
        <end position="1346"/>
    </location>
</feature>
<dbReference type="CTD" id="41880"/>
<dbReference type="FunFam" id="2.30.30.40:FF:000016">
    <property type="entry name" value="RIMS-binding protein 2 isoform X2"/>
    <property type="match status" value="1"/>
</dbReference>
<dbReference type="PROSITE" id="PS50853">
    <property type="entry name" value="FN3"/>
    <property type="match status" value="2"/>
</dbReference>
<comment type="similarity">
    <text evidence="1">Belongs to the RIMBP family.</text>
</comment>
<evidence type="ECO:0000256" key="3">
    <source>
        <dbReference type="ARBA" id="ARBA00022737"/>
    </source>
</evidence>
<dbReference type="Pfam" id="PF25523">
    <property type="entry name" value="Ig_RIMBP2"/>
    <property type="match status" value="1"/>
</dbReference>
<feature type="compositionally biased region" description="Polar residues" evidence="5">
    <location>
        <begin position="301"/>
        <end position="329"/>
    </location>
</feature>
<evidence type="ECO:0000256" key="5">
    <source>
        <dbReference type="SAM" id="MobiDB-lite"/>
    </source>
</evidence>
<keyword evidence="3" id="KW-0677">Repeat</keyword>
<dbReference type="Gene3D" id="2.30.30.40">
    <property type="entry name" value="SH3 Domains"/>
    <property type="match status" value="3"/>
</dbReference>
<dbReference type="SMART" id="SM00060">
    <property type="entry name" value="FN3"/>
    <property type="match status" value="3"/>
</dbReference>
<feature type="compositionally biased region" description="Low complexity" evidence="5">
    <location>
        <begin position="88"/>
        <end position="103"/>
    </location>
</feature>
<feature type="compositionally biased region" description="Low complexity" evidence="5">
    <location>
        <begin position="330"/>
        <end position="348"/>
    </location>
</feature>
<dbReference type="CDD" id="cd12014">
    <property type="entry name" value="SH3_RIM-BP_1"/>
    <property type="match status" value="1"/>
</dbReference>
<dbReference type="SMR" id="A0A7M7Q7I9"/>
<feature type="compositionally biased region" description="Pro residues" evidence="5">
    <location>
        <begin position="201"/>
        <end position="217"/>
    </location>
</feature>
<dbReference type="Pfam" id="PF14604">
    <property type="entry name" value="SH3_9"/>
    <property type="match status" value="1"/>
</dbReference>
<sequence>MQDPVLENILEQMRETEARRADLERQHAEAQHHLREKMAGRYQGPESVEALQSKIRELEKKTELQMVRHEELSLELTSLKRARSRGPSALGSHHGAGASSSSSTMQATATWPPAGSDIDRIMAKIEQDRYRTSGRILHELEHSRGAVTTQQPMSQSLLRSSAENLPNLGQHQHQHPPHPHALSLGMQPSHLSHPYAGSPMPLTPMMPGCPPLTPNGPPYHYGDPIPPAPSSLSTSQSQPAFQQKQPHQYQPTQQQPTQQTHSSHYSSSQYQESYPHTQTYQQPIGPSLPSQSSQHPTSSTYLPTVSQSSYQLNGTQPQSTTFSSLSGANTSHPSSSYTSSVQPQYSTQLSHHNYSVPQANLPSSLGTSLQQPYSSSSYHASLPGTLSSVSQSVLPFSSTSTSTFSTANVGTTAFGSSAATTGSGLLQTIGDPLHAMQQLSVQSQANQLQQQAIIQQIQQSLRASSPSPAGASSSVGHHFLGPRQMPKIPTSILTNPLDRLDRLTSADTAALEGQVDMLDIPGKGRCYVYIARFTYEPFQHSPNENPEAELPVQGGDYLLVWGQPDEDGFLDAETLDGRRGLVPANFVQKLVGDDLLEFHQAVLGLRDVDDAVSTNIPQTLRSCSVTNSKSAKSAESGSQQTLEACYLQDIDLELAALEEGNRNRQAELSAYAELDQIADEDEQEPPEVYLFSDLVPAPQHLTLERQLNKSVLIGWTAPDNPHQLESYHVYVDGVLKVTVKATERTRALVEGVDSTRTSMNYWLQPHRISVRSVTHSRRTSRDAACTMVIGKDVAIGPTAVKASNVTATSAVISWLPSNSNHQHVVCVNNVEVRTVKPGVYRHTITGLAPSTIYRVTVKAKNLRATHFEDQNAQSANNQACHVHFKTLPKGLPDPPVDIQRVSVTQVEAGPQDGTLLVTWQPVALNGSAVTGYAVYADGKKVTDVDSPTGDHALVDIHKLMGLNPKHITVRTKSRESQSGDSCATAIPCSVLRGGPVHMQQQNIHNMQNDPSHQMHQQMQDQSGMIMGPSGQVMHDPNQQRMMSNVMASGPHGQQRYSQNPQSIPAHMRRQHTRIDTHGQVIIETDENLSDKEIYPGQTVSQMGPPEITKDSASEANYSEEEGETSRRGAHMSHQGSPSQQHHQMQMQQQQHHHQQMQHHQQQMQHHQQQYHQMHPQQQQQQMPPQSQQQQHLQQHPQQQQRHGPPPGQVGPGPGQQGGARPSRAVASGPRPPQDQQYYEQSPSGGQQRRGGPMYRGGPINQAQAGPHRMPAGVQQANKRTRWFVAIFDYNPTTMSPNPDACEEELPFSTNDIIKVYGDKDSDGFYWGECHGRRGYVPHNMVEEVKDPNQIAQLQAQSGQVGGPAGRRGQMPNDRWGDIYASMPVKKMIALYDYDPQELSPNVDAEQVELSFQTGNEIYVYGEMDDDGFYMGELDGVRGLVPSNFLTEAPGQAQGPMGPGGRRGPGPGQGPGARGPPPPPREPPGHRRNKGEGERRGQSGRW</sequence>
<evidence type="ECO:0000313" key="8">
    <source>
        <dbReference type="EnsemblMetazoa" id="XP_031782228"/>
    </source>
</evidence>
<feature type="region of interest" description="Disordered" evidence="5">
    <location>
        <begin position="18"/>
        <end position="46"/>
    </location>
</feature>
<dbReference type="GO" id="GO:0007274">
    <property type="term" value="P:neuromuscular synaptic transmission"/>
    <property type="evidence" value="ECO:0007669"/>
    <property type="project" value="TreeGrafter"/>
</dbReference>
<dbReference type="EnsemblMetazoa" id="XM_031926368">
    <property type="protein sequence ID" value="XP_031782228"/>
    <property type="gene ID" value="LOC100679892"/>
</dbReference>
<dbReference type="InterPro" id="IPR036116">
    <property type="entry name" value="FN3_sf"/>
</dbReference>
<feature type="region of interest" description="Disordered" evidence="5">
    <location>
        <begin position="1445"/>
        <end position="1501"/>
    </location>
</feature>
<feature type="domain" description="Fibronectin type-III" evidence="7">
    <location>
        <begin position="796"/>
        <end position="889"/>
    </location>
</feature>
<dbReference type="InterPro" id="IPR003961">
    <property type="entry name" value="FN3_dom"/>
</dbReference>
<dbReference type="Pfam" id="PF00041">
    <property type="entry name" value="fn3"/>
    <property type="match status" value="1"/>
</dbReference>
<feature type="compositionally biased region" description="Low complexity" evidence="5">
    <location>
        <begin position="1131"/>
        <end position="1149"/>
    </location>
</feature>
<dbReference type="InterPro" id="IPR035753">
    <property type="entry name" value="RIM-BP_SH3_2"/>
</dbReference>
<accession>A0A7M7Q7I9</accession>
<dbReference type="PANTHER" id="PTHR14234">
    <property type="entry name" value="RIM BINDING PROTEIN-RELATED"/>
    <property type="match status" value="1"/>
</dbReference>
<evidence type="ECO:0000259" key="6">
    <source>
        <dbReference type="PROSITE" id="PS50002"/>
    </source>
</evidence>
<dbReference type="SUPFAM" id="SSF49265">
    <property type="entry name" value="Fibronectin type III"/>
    <property type="match status" value="1"/>
</dbReference>
<feature type="region of interest" description="Disordered" evidence="5">
    <location>
        <begin position="167"/>
        <end position="381"/>
    </location>
</feature>
<dbReference type="Gene3D" id="2.60.40.10">
    <property type="entry name" value="Immunoglobulins"/>
    <property type="match status" value="2"/>
</dbReference>
<protein>
    <recommendedName>
        <fullName evidence="10">RIMS-binding protein 2</fullName>
    </recommendedName>
</protein>
<dbReference type="InterPro" id="IPR040325">
    <property type="entry name" value="RIMBP1/2/3"/>
</dbReference>
<dbReference type="InterPro" id="IPR001452">
    <property type="entry name" value="SH3_domain"/>
</dbReference>
<feature type="compositionally biased region" description="Low complexity" evidence="5">
    <location>
        <begin position="1157"/>
        <end position="1202"/>
    </location>
</feature>
<feature type="compositionally biased region" description="Low complexity" evidence="5">
    <location>
        <begin position="1240"/>
        <end position="1252"/>
    </location>
</feature>
<dbReference type="InterPro" id="IPR035755">
    <property type="entry name" value="RIM-BP_SH3_3"/>
</dbReference>
<name>A0A7M7Q7I9_NASVI</name>
<evidence type="ECO:0000256" key="4">
    <source>
        <dbReference type="PROSITE-ProRule" id="PRU00192"/>
    </source>
</evidence>
<dbReference type="GeneID" id="100679892"/>
<reference evidence="8" key="1">
    <citation type="submission" date="2021-01" db="UniProtKB">
        <authorList>
            <consortium name="EnsemblMetazoa"/>
        </authorList>
    </citation>
    <scope>IDENTIFICATION</scope>
</reference>
<feature type="domain" description="Fibronectin type-III" evidence="7">
    <location>
        <begin position="894"/>
        <end position="993"/>
    </location>
</feature>
<keyword evidence="2 4" id="KW-0728">SH3 domain</keyword>
<feature type="compositionally biased region" description="Basic and acidic residues" evidence="5">
    <location>
        <begin position="18"/>
        <end position="39"/>
    </location>
</feature>
<organism evidence="8 9">
    <name type="scientific">Nasonia vitripennis</name>
    <name type="common">Parasitic wasp</name>
    <dbReference type="NCBI Taxonomy" id="7425"/>
    <lineage>
        <taxon>Eukaryota</taxon>
        <taxon>Metazoa</taxon>
        <taxon>Ecdysozoa</taxon>
        <taxon>Arthropoda</taxon>
        <taxon>Hexapoda</taxon>
        <taxon>Insecta</taxon>
        <taxon>Pterygota</taxon>
        <taxon>Neoptera</taxon>
        <taxon>Endopterygota</taxon>
        <taxon>Hymenoptera</taxon>
        <taxon>Apocrita</taxon>
        <taxon>Proctotrupomorpha</taxon>
        <taxon>Chalcidoidea</taxon>
        <taxon>Pteromalidae</taxon>
        <taxon>Pteromalinae</taxon>
        <taxon>Nasonia</taxon>
    </lineage>
</organism>
<dbReference type="RefSeq" id="XP_031782228.1">
    <property type="nucleotide sequence ID" value="XM_031926368.2"/>
</dbReference>
<dbReference type="Proteomes" id="UP000002358">
    <property type="component" value="Chromosome 3"/>
</dbReference>
<evidence type="ECO:0000256" key="1">
    <source>
        <dbReference type="ARBA" id="ARBA00010749"/>
    </source>
</evidence>
<dbReference type="FunFam" id="2.30.30.40:FF:000023">
    <property type="entry name" value="RIMS-binding protein 2 isoform F"/>
    <property type="match status" value="1"/>
</dbReference>
<feature type="region of interest" description="Disordered" evidence="5">
    <location>
        <begin position="459"/>
        <end position="482"/>
    </location>
</feature>
<feature type="domain" description="SH3" evidence="6">
    <location>
        <begin position="524"/>
        <end position="592"/>
    </location>
</feature>
<evidence type="ECO:0000313" key="9">
    <source>
        <dbReference type="Proteomes" id="UP000002358"/>
    </source>
</evidence>
<evidence type="ECO:0000259" key="7">
    <source>
        <dbReference type="PROSITE" id="PS50853"/>
    </source>
</evidence>
<feature type="compositionally biased region" description="Gly residues" evidence="5">
    <location>
        <begin position="1456"/>
        <end position="1472"/>
    </location>
</feature>
<feature type="compositionally biased region" description="Low complexity" evidence="5">
    <location>
        <begin position="234"/>
        <end position="276"/>
    </location>
</feature>
<feature type="compositionally biased region" description="Polar residues" evidence="5">
    <location>
        <begin position="349"/>
        <end position="379"/>
    </location>
</feature>
<evidence type="ECO:0000256" key="2">
    <source>
        <dbReference type="ARBA" id="ARBA00022443"/>
    </source>
</evidence>
<dbReference type="CDD" id="cd12013">
    <property type="entry name" value="SH3_RIM-BP_3"/>
    <property type="match status" value="1"/>
</dbReference>
<feature type="region of interest" description="Disordered" evidence="5">
    <location>
        <begin position="83"/>
        <end position="115"/>
    </location>
</feature>
<keyword evidence="9" id="KW-1185">Reference proteome</keyword>
<proteinExistence type="inferred from homology"/>
<dbReference type="PANTHER" id="PTHR14234:SF19">
    <property type="entry name" value="RIM-BINDING PROTEIN, ISOFORM F"/>
    <property type="match status" value="1"/>
</dbReference>
<dbReference type="InterPro" id="IPR013783">
    <property type="entry name" value="Ig-like_fold"/>
</dbReference>
<feature type="domain" description="SH3" evidence="6">
    <location>
        <begin position="1382"/>
        <end position="1450"/>
    </location>
</feature>
<dbReference type="SUPFAM" id="SSF50044">
    <property type="entry name" value="SH3-domain"/>
    <property type="match status" value="3"/>
</dbReference>
<feature type="compositionally biased region" description="Basic and acidic residues" evidence="5">
    <location>
        <begin position="1489"/>
        <end position="1501"/>
    </location>
</feature>
<dbReference type="Pfam" id="PF07653">
    <property type="entry name" value="SH3_2"/>
    <property type="match status" value="2"/>
</dbReference>
<evidence type="ECO:0008006" key="10">
    <source>
        <dbReference type="Google" id="ProtNLM"/>
    </source>
</evidence>
<dbReference type="PROSITE" id="PS50002">
    <property type="entry name" value="SH3"/>
    <property type="match status" value="3"/>
</dbReference>
<dbReference type="InterPro" id="IPR057884">
    <property type="entry name" value="FN3_RIM-BP1/2/3"/>
</dbReference>
<dbReference type="GO" id="GO:0045202">
    <property type="term" value="C:synapse"/>
    <property type="evidence" value="ECO:0007669"/>
    <property type="project" value="GOC"/>
</dbReference>
<dbReference type="FunFam" id="2.60.40.10:FF:000072">
    <property type="entry name" value="RIMS-binding protein 2 isoform X1"/>
    <property type="match status" value="1"/>
</dbReference>